<evidence type="ECO:0000256" key="9">
    <source>
        <dbReference type="HAMAP-Rule" id="MF_00237"/>
    </source>
</evidence>
<keyword evidence="5 9" id="KW-0653">Protein transport</keyword>
<feature type="compositionally biased region" description="Low complexity" evidence="10">
    <location>
        <begin position="80"/>
        <end position="93"/>
    </location>
</feature>
<name>A0ABV8CMQ9_9GAMM</name>
<dbReference type="Pfam" id="PF02416">
    <property type="entry name" value="TatA_B_E"/>
    <property type="match status" value="1"/>
</dbReference>
<evidence type="ECO:0000313" key="11">
    <source>
        <dbReference type="EMBL" id="MFC3913486.1"/>
    </source>
</evidence>
<reference evidence="12" key="1">
    <citation type="journal article" date="2019" name="Int. J. Syst. Evol. Microbiol.">
        <title>The Global Catalogue of Microorganisms (GCM) 10K type strain sequencing project: providing services to taxonomists for standard genome sequencing and annotation.</title>
        <authorList>
            <consortium name="The Broad Institute Genomics Platform"/>
            <consortium name="The Broad Institute Genome Sequencing Center for Infectious Disease"/>
            <person name="Wu L."/>
            <person name="Ma J."/>
        </authorList>
    </citation>
    <scope>NUCLEOTIDE SEQUENCE [LARGE SCALE GENOMIC DNA]</scope>
    <source>
        <strain evidence="12">CCUG 54939</strain>
    </source>
</reference>
<keyword evidence="12" id="KW-1185">Reference proteome</keyword>
<comment type="subunit">
    <text evidence="9">The Tat system comprises two distinct complexes: a TatABC complex, containing multiple copies of TatA, TatB and TatC subunits, and a separate TatA complex, containing only TatA subunits. Substrates initially bind to the TatABC complex, which probably triggers association of the separate TatA complex to form the active translocon.</text>
</comment>
<feature type="compositionally biased region" description="Polar residues" evidence="10">
    <location>
        <begin position="94"/>
        <end position="121"/>
    </location>
</feature>
<evidence type="ECO:0000256" key="4">
    <source>
        <dbReference type="ARBA" id="ARBA00022692"/>
    </source>
</evidence>
<protein>
    <recommendedName>
        <fullName evidence="9">Sec-independent protein translocase protein TatB</fullName>
    </recommendedName>
</protein>
<keyword evidence="3 9" id="KW-1003">Cell membrane</keyword>
<dbReference type="RefSeq" id="WP_377151848.1">
    <property type="nucleotide sequence ID" value="NZ_JBHSAF010000007.1"/>
</dbReference>
<dbReference type="EMBL" id="JBHSAF010000007">
    <property type="protein sequence ID" value="MFC3913486.1"/>
    <property type="molecule type" value="Genomic_DNA"/>
</dbReference>
<dbReference type="Proteomes" id="UP001595692">
    <property type="component" value="Unassembled WGS sequence"/>
</dbReference>
<dbReference type="PANTHER" id="PTHR33162">
    <property type="entry name" value="SEC-INDEPENDENT PROTEIN TRANSLOCASE PROTEIN TATA, CHLOROPLASTIC"/>
    <property type="match status" value="1"/>
</dbReference>
<evidence type="ECO:0000256" key="6">
    <source>
        <dbReference type="ARBA" id="ARBA00022989"/>
    </source>
</evidence>
<evidence type="ECO:0000256" key="7">
    <source>
        <dbReference type="ARBA" id="ARBA00023010"/>
    </source>
</evidence>
<comment type="function">
    <text evidence="9">Part of the twin-arginine translocation (Tat) system that transports large folded proteins containing a characteristic twin-arginine motif in their signal peptide across membranes. Together with TatC, TatB is part of a receptor directly interacting with Tat signal peptides. TatB may form an oligomeric binding site that transiently accommodates folded Tat precursor proteins before their translocation.</text>
</comment>
<dbReference type="InterPro" id="IPR003369">
    <property type="entry name" value="TatA/B/E"/>
</dbReference>
<comment type="caution">
    <text evidence="11">The sequence shown here is derived from an EMBL/GenBank/DDBJ whole genome shotgun (WGS) entry which is preliminary data.</text>
</comment>
<evidence type="ECO:0000256" key="5">
    <source>
        <dbReference type="ARBA" id="ARBA00022927"/>
    </source>
</evidence>
<comment type="subcellular location">
    <subcellularLocation>
        <location evidence="9">Cell membrane</location>
        <topology evidence="9">Single-pass membrane protein</topology>
    </subcellularLocation>
    <subcellularLocation>
        <location evidence="1">Membrane</location>
        <topology evidence="1">Single-pass membrane protein</topology>
    </subcellularLocation>
</comment>
<evidence type="ECO:0000256" key="1">
    <source>
        <dbReference type="ARBA" id="ARBA00004167"/>
    </source>
</evidence>
<keyword evidence="8 9" id="KW-0472">Membrane</keyword>
<evidence type="ECO:0000313" key="12">
    <source>
        <dbReference type="Proteomes" id="UP001595692"/>
    </source>
</evidence>
<feature type="region of interest" description="Disordered" evidence="10">
    <location>
        <begin position="58"/>
        <end position="155"/>
    </location>
</feature>
<dbReference type="PANTHER" id="PTHR33162:SF1">
    <property type="entry name" value="SEC-INDEPENDENT PROTEIN TRANSLOCASE PROTEIN TATA, CHLOROPLASTIC"/>
    <property type="match status" value="1"/>
</dbReference>
<keyword evidence="6 9" id="KW-1133">Transmembrane helix</keyword>
<keyword evidence="4 9" id="KW-0812">Transmembrane</keyword>
<evidence type="ECO:0000256" key="10">
    <source>
        <dbReference type="SAM" id="MobiDB-lite"/>
    </source>
</evidence>
<proteinExistence type="inferred from homology"/>
<gene>
    <name evidence="9 11" type="primary">tatB</name>
    <name evidence="11" type="ORF">ACFOSS_08415</name>
</gene>
<sequence>MFDIGLWELVLCAVVALLVLGPQRMPTAVRTVATWLHGVSTTLRALRREFEKELELDELKASLQGQAPRPGPTPPPSAPPAEVSAAIAALKAASPQSDTPIPPTNAAQPDLTETPQLSLPLTTPADIAAAIEALKAARPETCPDQPAPRDPHHEP</sequence>
<evidence type="ECO:0000256" key="3">
    <source>
        <dbReference type="ARBA" id="ARBA00022475"/>
    </source>
</evidence>
<feature type="compositionally biased region" description="Low complexity" evidence="10">
    <location>
        <begin position="125"/>
        <end position="136"/>
    </location>
</feature>
<dbReference type="HAMAP" id="MF_00237">
    <property type="entry name" value="TatB"/>
    <property type="match status" value="1"/>
</dbReference>
<accession>A0ABV8CMQ9</accession>
<feature type="compositionally biased region" description="Pro residues" evidence="10">
    <location>
        <begin position="69"/>
        <end position="79"/>
    </location>
</feature>
<comment type="similarity">
    <text evidence="9">Belongs to the TatB family.</text>
</comment>
<evidence type="ECO:0000256" key="8">
    <source>
        <dbReference type="ARBA" id="ARBA00023136"/>
    </source>
</evidence>
<keyword evidence="7 9" id="KW-0811">Translocation</keyword>
<organism evidence="11 12">
    <name type="scientific">Pseudaeromonas sharmana</name>
    <dbReference type="NCBI Taxonomy" id="328412"/>
    <lineage>
        <taxon>Bacteria</taxon>
        <taxon>Pseudomonadati</taxon>
        <taxon>Pseudomonadota</taxon>
        <taxon>Gammaproteobacteria</taxon>
        <taxon>Aeromonadales</taxon>
        <taxon>Aeromonadaceae</taxon>
        <taxon>Pseudaeromonas</taxon>
    </lineage>
</organism>
<dbReference type="PRINTS" id="PR01506">
    <property type="entry name" value="TATBPROTEIN"/>
</dbReference>
<dbReference type="InterPro" id="IPR018448">
    <property type="entry name" value="TatB"/>
</dbReference>
<evidence type="ECO:0000256" key="2">
    <source>
        <dbReference type="ARBA" id="ARBA00022448"/>
    </source>
</evidence>
<dbReference type="Gene3D" id="1.20.5.3310">
    <property type="match status" value="1"/>
</dbReference>
<dbReference type="NCBIfam" id="TIGR01410">
    <property type="entry name" value="tatB"/>
    <property type="match status" value="1"/>
</dbReference>
<keyword evidence="2 9" id="KW-0813">Transport</keyword>